<dbReference type="STRING" id="991905.SL003B_2941"/>
<feature type="transmembrane region" description="Helical" evidence="1">
    <location>
        <begin position="33"/>
        <end position="55"/>
    </location>
</feature>
<sequence length="220" mass="23321">MTAGFRPNPETDWQASEVPAILRPYRPHPLVRAGTLFLVAIAALALGIGSAYHAIDRESLFHSVRIGVWGTHPHAGTPQADPYSAAMYARTGRVPLASGEGIAFTAKTDSSGATLTAACDYLIEGATPPARLWTLTATDSHGRLVETLAGRSNLIGAHLLRRPDGSFEIVASVRPQPGNWLPTGNGDGLAFVLRLYDAPITTGSSLAGLTMPKISRKNCR</sequence>
<evidence type="ECO:0000313" key="4">
    <source>
        <dbReference type="Proteomes" id="UP000008130"/>
    </source>
</evidence>
<dbReference type="PANTHER" id="PTHR36509:SF2">
    <property type="entry name" value="BLL3101 PROTEIN"/>
    <property type="match status" value="1"/>
</dbReference>
<dbReference type="AlphaFoldDB" id="F2IV33"/>
<reference evidence="3 4" key="1">
    <citation type="journal article" date="2011" name="J. Bacteriol.">
        <title>Complete genome sequence of Polymorphum gilvum SL003B-26A1T, a crude oil-degrading bacterium from oil-polluted saline soil.</title>
        <authorList>
            <person name="Li S.G."/>
            <person name="Tang Y.Q."/>
            <person name="Nie Y."/>
            <person name="Cai M."/>
            <person name="Wu X.L."/>
        </authorList>
    </citation>
    <scope>NUCLEOTIDE SEQUENCE [LARGE SCALE GENOMIC DNA]</scope>
    <source>
        <strain evidence="4">LMG 25793 / CGMCC 1.9160 / SL003B-26A1</strain>
    </source>
</reference>
<dbReference type="OrthoDB" id="7837485at2"/>
<dbReference type="eggNOG" id="COG5402">
    <property type="taxonomic scope" value="Bacteria"/>
</dbReference>
<dbReference type="InterPro" id="IPR012038">
    <property type="entry name" value="UCP009471"/>
</dbReference>
<dbReference type="InterPro" id="IPR010621">
    <property type="entry name" value="DUF1214"/>
</dbReference>
<proteinExistence type="predicted"/>
<organism evidence="3 4">
    <name type="scientific">Polymorphum gilvum (strain LMG 25793 / CGMCC 1.9160 / SL003B-26A1)</name>
    <dbReference type="NCBI Taxonomy" id="991905"/>
    <lineage>
        <taxon>Bacteria</taxon>
        <taxon>Pseudomonadati</taxon>
        <taxon>Pseudomonadota</taxon>
        <taxon>Alphaproteobacteria</taxon>
        <taxon>Rhodobacterales</taxon>
        <taxon>Paracoccaceae</taxon>
        <taxon>Polymorphum</taxon>
    </lineage>
</organism>
<evidence type="ECO:0000313" key="3">
    <source>
        <dbReference type="EMBL" id="ADZ71364.1"/>
    </source>
</evidence>
<dbReference type="PANTHER" id="PTHR36509">
    <property type="entry name" value="BLL3101 PROTEIN"/>
    <property type="match status" value="1"/>
</dbReference>
<dbReference type="SUPFAM" id="SSF160935">
    <property type="entry name" value="VPA0735-like"/>
    <property type="match status" value="1"/>
</dbReference>
<name>F2IV33_POLGS</name>
<keyword evidence="1" id="KW-1133">Transmembrane helix</keyword>
<dbReference type="KEGG" id="pgv:SL003B_2941"/>
<dbReference type="HOGENOM" id="CLU_099815_1_0_5"/>
<feature type="domain" description="DUF1214" evidence="2">
    <location>
        <begin position="100"/>
        <end position="198"/>
    </location>
</feature>
<dbReference type="InterPro" id="IPR037049">
    <property type="entry name" value="DUF1214_C_sf"/>
</dbReference>
<dbReference type="Pfam" id="PF06742">
    <property type="entry name" value="DUF1214"/>
    <property type="match status" value="1"/>
</dbReference>
<gene>
    <name evidence="3" type="ordered locus">SL003B_2941</name>
</gene>
<dbReference type="PATRIC" id="fig|991905.3.peg.3021"/>
<dbReference type="RefSeq" id="WP_013653677.1">
    <property type="nucleotide sequence ID" value="NC_015259.1"/>
</dbReference>
<evidence type="ECO:0000259" key="2">
    <source>
        <dbReference type="Pfam" id="PF06742"/>
    </source>
</evidence>
<dbReference type="EMBL" id="CP002568">
    <property type="protein sequence ID" value="ADZ71364.1"/>
    <property type="molecule type" value="Genomic_DNA"/>
</dbReference>
<protein>
    <recommendedName>
        <fullName evidence="2">DUF1214 domain-containing protein</fullName>
    </recommendedName>
</protein>
<dbReference type="Gene3D" id="2.60.120.600">
    <property type="entry name" value="Domain of unknown function DUF1214, C-terminal domain"/>
    <property type="match status" value="1"/>
</dbReference>
<keyword evidence="1" id="KW-0472">Membrane</keyword>
<accession>F2IV33</accession>
<dbReference type="Proteomes" id="UP000008130">
    <property type="component" value="Chromosome"/>
</dbReference>
<keyword evidence="4" id="KW-1185">Reference proteome</keyword>
<dbReference type="PIRSF" id="PIRSF009471">
    <property type="entry name" value="UCP009471"/>
    <property type="match status" value="1"/>
</dbReference>
<evidence type="ECO:0000256" key="1">
    <source>
        <dbReference type="SAM" id="Phobius"/>
    </source>
</evidence>
<keyword evidence="1" id="KW-0812">Transmembrane</keyword>